<keyword evidence="2" id="KW-1185">Reference proteome</keyword>
<dbReference type="RefSeq" id="WP_253530294.1">
    <property type="nucleotide sequence ID" value="NZ_JAMZEL010000008.1"/>
</dbReference>
<proteinExistence type="predicted"/>
<reference evidence="1 2" key="1">
    <citation type="submission" date="2022-06" db="EMBL/GenBank/DDBJ databases">
        <title>Runella sp. S5 genome sequencing.</title>
        <authorList>
            <person name="Park S."/>
        </authorList>
    </citation>
    <scope>NUCLEOTIDE SEQUENCE [LARGE SCALE GENOMIC DNA]</scope>
    <source>
        <strain evidence="1 2">S5</strain>
    </source>
</reference>
<gene>
    <name evidence="1" type="ORF">NCI00_19360</name>
</gene>
<dbReference type="Proteomes" id="UP001204772">
    <property type="component" value="Unassembled WGS sequence"/>
</dbReference>
<dbReference type="EMBL" id="JAMZEL010000008">
    <property type="protein sequence ID" value="MCP1384605.1"/>
    <property type="molecule type" value="Genomic_DNA"/>
</dbReference>
<evidence type="ECO:0000313" key="2">
    <source>
        <dbReference type="Proteomes" id="UP001204772"/>
    </source>
</evidence>
<name>A0ABT1FSX8_9BACT</name>
<evidence type="ECO:0008006" key="3">
    <source>
        <dbReference type="Google" id="ProtNLM"/>
    </source>
</evidence>
<protein>
    <recommendedName>
        <fullName evidence="3">Nucleoid-associated protein</fullName>
    </recommendedName>
</protein>
<organism evidence="1 2">
    <name type="scientific">Runella salmonicolor</name>
    <dbReference type="NCBI Taxonomy" id="2950278"/>
    <lineage>
        <taxon>Bacteria</taxon>
        <taxon>Pseudomonadati</taxon>
        <taxon>Bacteroidota</taxon>
        <taxon>Cytophagia</taxon>
        <taxon>Cytophagales</taxon>
        <taxon>Spirosomataceae</taxon>
        <taxon>Runella</taxon>
    </lineage>
</organism>
<accession>A0ABT1FSX8</accession>
<sequence>MAKSREKTSITDIKIHDFIFHVVHHGESEPKLMNKTPINGFEVFFKERIAEIIDGNKFSFVENSEFYSNIKKLHSNQGLFINISKELAVQFHKDDERIKAGVMILMKAEICNKLTYILLKYDHAEVVAYNTSTTGEAVLTELKNTFSKEKDALQKSAIIYINEDYAIVTDLSNRVNITRFFKQFLGVQRHYSQSVLTEKVRRSFLKTVTHFKDELPTSFTSQAAGKYYEIIQAQDSFNKDTFLDIAFGAFSLEKIERVFDSELKKQDIYGENFVFDKNITPPKQKKFKTKEGVQILFPTEAQDTVKIITEGNKSTITIITEKLTEMS</sequence>
<comment type="caution">
    <text evidence="1">The sequence shown here is derived from an EMBL/GenBank/DDBJ whole genome shotgun (WGS) entry which is preliminary data.</text>
</comment>
<evidence type="ECO:0000313" key="1">
    <source>
        <dbReference type="EMBL" id="MCP1384605.1"/>
    </source>
</evidence>